<protein>
    <recommendedName>
        <fullName evidence="3">Caib/baif family protein</fullName>
    </recommendedName>
</protein>
<reference evidence="1 2" key="1">
    <citation type="journal article" date="2015" name="Nature">
        <title>rRNA introns, odd ribosomes, and small enigmatic genomes across a large radiation of phyla.</title>
        <authorList>
            <person name="Brown C.T."/>
            <person name="Hug L.A."/>
            <person name="Thomas B.C."/>
            <person name="Sharon I."/>
            <person name="Castelle C.J."/>
            <person name="Singh A."/>
            <person name="Wilkins M.J."/>
            <person name="Williams K.H."/>
            <person name="Banfield J.F."/>
        </authorList>
    </citation>
    <scope>NUCLEOTIDE SEQUENCE [LARGE SCALE GENOMIC DNA]</scope>
</reference>
<dbReference type="EMBL" id="LBVP01000018">
    <property type="protein sequence ID" value="KKQ89261.1"/>
    <property type="molecule type" value="Genomic_DNA"/>
</dbReference>
<evidence type="ECO:0000313" key="2">
    <source>
        <dbReference type="Proteomes" id="UP000034893"/>
    </source>
</evidence>
<evidence type="ECO:0008006" key="3">
    <source>
        <dbReference type="Google" id="ProtNLM"/>
    </source>
</evidence>
<accession>A0A0G0PIV5</accession>
<organism evidence="1 2">
    <name type="scientific">Candidatus Curtissbacteria bacterium GW2011_GWC2_38_9</name>
    <dbReference type="NCBI Taxonomy" id="1618414"/>
    <lineage>
        <taxon>Bacteria</taxon>
        <taxon>Candidatus Curtissiibacteriota</taxon>
    </lineage>
</organism>
<dbReference type="Proteomes" id="UP000034893">
    <property type="component" value="Unassembled WGS sequence"/>
</dbReference>
<proteinExistence type="predicted"/>
<gene>
    <name evidence="1" type="ORF">UT12_C0018G0005</name>
</gene>
<dbReference type="AlphaFoldDB" id="A0A0G0PIV5"/>
<name>A0A0G0PIV5_9BACT</name>
<sequence>MARLKVVKLFRDNVFNVIETKICQNCKQNFDIQPEDFKFYEKISVPPPTFCAECRMQRRFAWRNERSLHRRKCDKCKREIISLYDEKSPYTVYCSNCWWSDSWDGLDYGTEYDTRRNFLSQVHELSKKVPMPALHGLHSTLINSEYTNMVSYLKNCYLITHADNNENCAYGSMIDNSKDSIDNLMLFKCELTYGSVNCRSCYRTFFSVDCNDSHNIYFSRNCVGCSDCFGCVNLRNKQYHVFNRPYSKEDYIKLIEEKFPDTFQKLEKIREESLEYWAKFPQKFAHERHNANVTGDYVYTSRDTFHSFIVSDAENCKYISLITPGGIKDVYDFTNYGTTSELIYDSLQVGDQTSKVFFSWWIVTNCQNVEYSIQAVGSQDIFGSVGLKKRQYCILNKQYSKDEYFKLKARIIQDMNKNLYKDKNGNIYKYGEFFPIEMSTFPYNESFAQENFPLSKEQVLEKGYIWNDSQDRNYEVTIKAKDLPNSINDVTDQITEEIIECAHEGKCSEACWEAFRIVRQELEFLKKEKLPIPRLCPNCRHYQRLKHRNPLKLWHRQCECGGQKSKLKGQNQYQNTIKHEHGDSPCPNEFETSYAPERSEIVYCEECYLREVV</sequence>
<comment type="caution">
    <text evidence="1">The sequence shown here is derived from an EMBL/GenBank/DDBJ whole genome shotgun (WGS) entry which is preliminary data.</text>
</comment>
<evidence type="ECO:0000313" key="1">
    <source>
        <dbReference type="EMBL" id="KKQ89261.1"/>
    </source>
</evidence>